<evidence type="ECO:0000256" key="5">
    <source>
        <dbReference type="ARBA" id="ARBA00022679"/>
    </source>
</evidence>
<dbReference type="InterPro" id="IPR007507">
    <property type="entry name" value="Glycos_transf_N"/>
</dbReference>
<evidence type="ECO:0000256" key="8">
    <source>
        <dbReference type="RuleBase" id="RU365103"/>
    </source>
</evidence>
<dbReference type="Proteomes" id="UP000244898">
    <property type="component" value="Unassembled WGS sequence"/>
</dbReference>
<dbReference type="AlphaFoldDB" id="A0A2R8C2P7"/>
<dbReference type="GO" id="GO:0005886">
    <property type="term" value="C:plasma membrane"/>
    <property type="evidence" value="ECO:0007669"/>
    <property type="project" value="UniProtKB-SubCell"/>
</dbReference>
<reference evidence="11" key="1">
    <citation type="submission" date="2018-03" db="EMBL/GenBank/DDBJ databases">
        <authorList>
            <person name="Rodrigo-Torres L."/>
            <person name="Arahal R. D."/>
            <person name="Lucena T."/>
        </authorList>
    </citation>
    <scope>NUCLEOTIDE SEQUENCE [LARGE SCALE GENOMIC DNA]</scope>
    <source>
        <strain evidence="11">CECT 7615</strain>
    </source>
</reference>
<evidence type="ECO:0000256" key="2">
    <source>
        <dbReference type="ARBA" id="ARBA00004713"/>
    </source>
</evidence>
<evidence type="ECO:0000313" key="10">
    <source>
        <dbReference type="EMBL" id="SPJ26699.1"/>
    </source>
</evidence>
<evidence type="ECO:0000313" key="11">
    <source>
        <dbReference type="Proteomes" id="UP000244898"/>
    </source>
</evidence>
<dbReference type="GO" id="GO:0009245">
    <property type="term" value="P:lipid A biosynthetic process"/>
    <property type="evidence" value="ECO:0007669"/>
    <property type="project" value="TreeGrafter"/>
</dbReference>
<evidence type="ECO:0000256" key="1">
    <source>
        <dbReference type="ARBA" id="ARBA00003394"/>
    </source>
</evidence>
<comment type="catalytic activity">
    <reaction evidence="7 8">
        <text>lipid IVA (E. coli) + CMP-3-deoxy-beta-D-manno-octulosonate = alpha-Kdo-(2-&gt;6)-lipid IVA (E. coli) + CMP + H(+)</text>
        <dbReference type="Rhea" id="RHEA:28066"/>
        <dbReference type="ChEBI" id="CHEBI:15378"/>
        <dbReference type="ChEBI" id="CHEBI:58603"/>
        <dbReference type="ChEBI" id="CHEBI:60364"/>
        <dbReference type="ChEBI" id="CHEBI:60377"/>
        <dbReference type="ChEBI" id="CHEBI:85987"/>
        <dbReference type="EC" id="2.4.99.12"/>
    </reaction>
</comment>
<dbReference type="Gene3D" id="3.40.50.2000">
    <property type="entry name" value="Glycogen Phosphorylase B"/>
    <property type="match status" value="1"/>
</dbReference>
<organism evidence="10 11">
    <name type="scientific">Falsiruegeria mediterranea M17</name>
    <dbReference type="NCBI Taxonomy" id="1200281"/>
    <lineage>
        <taxon>Bacteria</taxon>
        <taxon>Pseudomonadati</taxon>
        <taxon>Pseudomonadota</taxon>
        <taxon>Alphaproteobacteria</taxon>
        <taxon>Rhodobacterales</taxon>
        <taxon>Roseobacteraceae</taxon>
        <taxon>Falsiruegeria</taxon>
    </lineage>
</organism>
<dbReference type="UniPathway" id="UPA00958"/>
<protein>
    <recommendedName>
        <fullName evidence="4 8">3-deoxy-D-manno-octulosonic acid transferase</fullName>
        <shortName evidence="8">Kdo transferase</shortName>
        <ecNumber evidence="3 8">2.4.99.12</ecNumber>
    </recommendedName>
    <alternativeName>
        <fullName evidence="6 8">Lipid IV(A) 3-deoxy-D-manno-octulosonic acid transferase</fullName>
    </alternativeName>
</protein>
<dbReference type="OrthoDB" id="9789797at2"/>
<comment type="subcellular location">
    <subcellularLocation>
        <location evidence="8">Cell membrane</location>
    </subcellularLocation>
</comment>
<dbReference type="EC" id="2.4.99.12" evidence="3 8"/>
<dbReference type="InterPro" id="IPR038107">
    <property type="entry name" value="Glycos_transf_N_sf"/>
</dbReference>
<dbReference type="EMBL" id="ONZG01000001">
    <property type="protein sequence ID" value="SPJ26699.1"/>
    <property type="molecule type" value="Genomic_DNA"/>
</dbReference>
<name>A0A2R8C2P7_9RHOB</name>
<dbReference type="Pfam" id="PF04413">
    <property type="entry name" value="Glycos_transf_N"/>
    <property type="match status" value="1"/>
</dbReference>
<keyword evidence="11" id="KW-1185">Reference proteome</keyword>
<accession>A0A2R8C2P7</accession>
<evidence type="ECO:0000256" key="6">
    <source>
        <dbReference type="ARBA" id="ARBA00031445"/>
    </source>
</evidence>
<evidence type="ECO:0000256" key="3">
    <source>
        <dbReference type="ARBA" id="ARBA00012621"/>
    </source>
</evidence>
<sequence length="404" mass="44367">MARSLSLTAYRALSWGGQHAHGDMHAARPDGQLVWFHATTPERLSALQDLSGRLLQQSPELNVLFTRPPASESRRWPRHLLGAIELPQDHPAATRDFMRHWHPDVCIWTGGSLQPNLIAQASEQQIPMILLGAVENELHLRRHRWLPDLLRTTLDCFDMILADSEASARYVRRSGISSGKVSVSSALQVSPNPRPWPEEELVETNQVLAGRPVWLSAWSQDSEFISILIAHRHALRFLHRLLLVLHVADPNEADPLKARLKAMDLRCADWDAGDEIEDSTQVVLSTVAEDLELWYRVAPVTFLGSSLEPGAGGQNPLTAVSLGSAVLYGSNVQGHIDTYARLASAGAARAVRNADALGAGVVQLLAPDQAASVALAGWQVVTEGAHLTDQLIDLIQNKLDKQDQ</sequence>
<gene>
    <name evidence="10" type="primary">waaA_1</name>
    <name evidence="10" type="ORF">TRM7615_00167</name>
</gene>
<evidence type="ECO:0000259" key="9">
    <source>
        <dbReference type="Pfam" id="PF04413"/>
    </source>
</evidence>
<dbReference type="GO" id="GO:0043842">
    <property type="term" value="F:Kdo transferase activity"/>
    <property type="evidence" value="ECO:0007669"/>
    <property type="project" value="UniProtKB-EC"/>
</dbReference>
<dbReference type="RefSeq" id="WP_108785019.1">
    <property type="nucleotide sequence ID" value="NZ_ONZG01000001.1"/>
</dbReference>
<proteinExistence type="inferred from homology"/>
<keyword evidence="10" id="KW-0328">Glycosyltransferase</keyword>
<comment type="similarity">
    <text evidence="8">Belongs to the glycosyltransferase group 1 family.</text>
</comment>
<dbReference type="PANTHER" id="PTHR42755">
    <property type="entry name" value="3-DEOXY-MANNO-OCTULOSONATE CYTIDYLYLTRANSFERASE"/>
    <property type="match status" value="1"/>
</dbReference>
<feature type="domain" description="3-deoxy-D-manno-octulosonic-acid transferase N-terminal" evidence="9">
    <location>
        <begin position="28"/>
        <end position="187"/>
    </location>
</feature>
<dbReference type="Gene3D" id="3.40.50.11720">
    <property type="entry name" value="3-Deoxy-D-manno-octulosonic-acid transferase, N-terminal domain"/>
    <property type="match status" value="1"/>
</dbReference>
<comment type="pathway">
    <text evidence="2 8">Bacterial outer membrane biogenesis; LPS core biosynthesis.</text>
</comment>
<comment type="function">
    <text evidence="1 8">Involved in lipopolysaccharide (LPS) biosynthesis. Catalyzes the transfer of 3-deoxy-D-manno-octulosonate (Kdo) residue(s) from CMP-Kdo to lipid IV(A), the tetraacyldisaccharide-1,4'-bisphosphate precursor of lipid A.</text>
</comment>
<keyword evidence="5 8" id="KW-0808">Transferase</keyword>
<dbReference type="PANTHER" id="PTHR42755:SF1">
    <property type="entry name" value="3-DEOXY-D-MANNO-OCTULOSONIC ACID TRANSFERASE, MITOCHONDRIAL-RELATED"/>
    <property type="match status" value="1"/>
</dbReference>
<dbReference type="InterPro" id="IPR039901">
    <property type="entry name" value="Kdotransferase"/>
</dbReference>
<evidence type="ECO:0000256" key="7">
    <source>
        <dbReference type="ARBA" id="ARBA00049183"/>
    </source>
</evidence>
<keyword evidence="8" id="KW-0472">Membrane</keyword>
<evidence type="ECO:0000256" key="4">
    <source>
        <dbReference type="ARBA" id="ARBA00019077"/>
    </source>
</evidence>
<dbReference type="SUPFAM" id="SSF53756">
    <property type="entry name" value="UDP-Glycosyltransferase/glycogen phosphorylase"/>
    <property type="match status" value="1"/>
</dbReference>
<dbReference type="GO" id="GO:0009244">
    <property type="term" value="P:lipopolysaccharide core region biosynthetic process"/>
    <property type="evidence" value="ECO:0007669"/>
    <property type="project" value="UniProtKB-UniRule"/>
</dbReference>
<keyword evidence="8" id="KW-1003">Cell membrane</keyword>
<keyword evidence="8" id="KW-0448">Lipopolysaccharide biosynthesis</keyword>